<organism evidence="1 2">
    <name type="scientific">Desulfopila aestuarii DSM 18488</name>
    <dbReference type="NCBI Taxonomy" id="1121416"/>
    <lineage>
        <taxon>Bacteria</taxon>
        <taxon>Pseudomonadati</taxon>
        <taxon>Thermodesulfobacteriota</taxon>
        <taxon>Desulfobulbia</taxon>
        <taxon>Desulfobulbales</taxon>
        <taxon>Desulfocapsaceae</taxon>
        <taxon>Desulfopila</taxon>
    </lineage>
</organism>
<sequence length="156" mass="17785">MLSQTKVNELNALFGAELNVGTSAGRRSGKWECNVSEMFIGDYFIVPLTTTKMLKSEGYVMSNCCRNYKELCENLQYSIFSIRSRSGERLATLGLTKESGYWRLDQCFGPANAEVLEEISCYLDEEEVLQTEYHPTELYYVVQEVARLMNCSGRSH</sequence>
<dbReference type="InterPro" id="IPR025586">
    <property type="entry name" value="PcfJ"/>
</dbReference>
<evidence type="ECO:0000313" key="1">
    <source>
        <dbReference type="EMBL" id="SHO52265.1"/>
    </source>
</evidence>
<protein>
    <submittedName>
        <fullName evidence="1">Uncharacterized protein</fullName>
    </submittedName>
</protein>
<evidence type="ECO:0000313" key="2">
    <source>
        <dbReference type="Proteomes" id="UP000184603"/>
    </source>
</evidence>
<dbReference type="Proteomes" id="UP000184603">
    <property type="component" value="Unassembled WGS sequence"/>
</dbReference>
<dbReference type="EMBL" id="FRFE01000033">
    <property type="protein sequence ID" value="SHO52265.1"/>
    <property type="molecule type" value="Genomic_DNA"/>
</dbReference>
<accession>A0A1M7YI00</accession>
<proteinExistence type="predicted"/>
<reference evidence="1 2" key="1">
    <citation type="submission" date="2016-12" db="EMBL/GenBank/DDBJ databases">
        <authorList>
            <person name="Song W.-J."/>
            <person name="Kurnit D.M."/>
        </authorList>
    </citation>
    <scope>NUCLEOTIDE SEQUENCE [LARGE SCALE GENOMIC DNA]</scope>
    <source>
        <strain evidence="1 2">DSM 18488</strain>
    </source>
</reference>
<keyword evidence="2" id="KW-1185">Reference proteome</keyword>
<gene>
    <name evidence="1" type="ORF">SAMN02745220_04475</name>
</gene>
<dbReference type="Pfam" id="PF14284">
    <property type="entry name" value="PcfJ"/>
    <property type="match status" value="1"/>
</dbReference>
<name>A0A1M7YI00_9BACT</name>
<dbReference type="AlphaFoldDB" id="A0A1M7YI00"/>